<evidence type="ECO:0000313" key="6">
    <source>
        <dbReference type="Proteomes" id="UP001604277"/>
    </source>
</evidence>
<dbReference type="PANTHER" id="PTHR13683:SF227">
    <property type="entry name" value="EUKARYOTIC ASPARTYL PROTEASE FAMILY PROTEIN"/>
    <property type="match status" value="1"/>
</dbReference>
<dbReference type="PROSITE" id="PS00141">
    <property type="entry name" value="ASP_PROTEASE"/>
    <property type="match status" value="1"/>
</dbReference>
<dbReference type="Gene3D" id="2.40.70.10">
    <property type="entry name" value="Acid Proteases"/>
    <property type="match status" value="1"/>
</dbReference>
<feature type="region of interest" description="Disordered" evidence="3">
    <location>
        <begin position="370"/>
        <end position="407"/>
    </location>
</feature>
<dbReference type="InterPro" id="IPR001461">
    <property type="entry name" value="Aspartic_peptidase_A1"/>
</dbReference>
<evidence type="ECO:0000259" key="4">
    <source>
        <dbReference type="PROSITE" id="PS51767"/>
    </source>
</evidence>
<dbReference type="EMBL" id="JBFOLJ010000017">
    <property type="protein sequence ID" value="KAL2467749.1"/>
    <property type="molecule type" value="Genomic_DNA"/>
</dbReference>
<dbReference type="InterPro" id="IPR021109">
    <property type="entry name" value="Peptidase_aspartic_dom_sf"/>
</dbReference>
<evidence type="ECO:0000256" key="3">
    <source>
        <dbReference type="SAM" id="MobiDB-lite"/>
    </source>
</evidence>
<feature type="active site" evidence="2">
    <location>
        <position position="294"/>
    </location>
</feature>
<dbReference type="Pfam" id="PF14543">
    <property type="entry name" value="TAXi_N"/>
    <property type="match status" value="1"/>
</dbReference>
<dbReference type="PROSITE" id="PS51767">
    <property type="entry name" value="PEPTIDASE_A1"/>
    <property type="match status" value="1"/>
</dbReference>
<evidence type="ECO:0000256" key="1">
    <source>
        <dbReference type="ARBA" id="ARBA00007447"/>
    </source>
</evidence>
<dbReference type="InterPro" id="IPR001969">
    <property type="entry name" value="Aspartic_peptidase_AS"/>
</dbReference>
<dbReference type="InterPro" id="IPR033121">
    <property type="entry name" value="PEPTIDASE_A1"/>
</dbReference>
<accession>A0ABD1PV00</accession>
<feature type="domain" description="Peptidase A1" evidence="4">
    <location>
        <begin position="65"/>
        <end position="407"/>
    </location>
</feature>
<dbReference type="AlphaFoldDB" id="A0ABD1PV00"/>
<sequence>MEYESRRKVQSIILWTISFALQYQVCFTDARQLQNETGVPAESPTPSPSSYYFLVEGDPLQNGFISATVQVGNGLKQFFLDIDTGSDLTWITCSPTNIKFLKPLSLYPTPNDPYVTNDNLVSCVEASICGFVEKPINPQCSEQNQQCDYQVEYADHGTTLGVLVEDSILLSSSLNGNPLQSTPNLTFGCGYHQEFSASLSPPFADGVLGLGSGETSILSQLSGQGLIKKVMALCSSDKYGPGYLVLGDSLSNLPYITWRSLLNNPGEPNNMLGPVDILYDGENLLASQFQFLLDSGTTYSYFSPIIYQAVLSQVKELAAQEGTPVEGSVSSYLLEPTFLYNRRLVIYDYENQKIGWSDTDCSDLPAQLASIGPDTNSAKKRMGEWHKGEDAGSWHMRKKRKQDLNSP</sequence>
<evidence type="ECO:0000313" key="5">
    <source>
        <dbReference type="EMBL" id="KAL2467749.1"/>
    </source>
</evidence>
<dbReference type="PANTHER" id="PTHR13683">
    <property type="entry name" value="ASPARTYL PROTEASES"/>
    <property type="match status" value="1"/>
</dbReference>
<reference evidence="6" key="1">
    <citation type="submission" date="2024-07" db="EMBL/GenBank/DDBJ databases">
        <title>Two chromosome-level genome assemblies of Korean endemic species Abeliophyllum distichum and Forsythia ovata (Oleaceae).</title>
        <authorList>
            <person name="Jang H."/>
        </authorList>
    </citation>
    <scope>NUCLEOTIDE SEQUENCE [LARGE SCALE GENOMIC DNA]</scope>
</reference>
<feature type="active site" evidence="2">
    <location>
        <position position="83"/>
    </location>
</feature>
<gene>
    <name evidence="5" type="ORF">Fot_51274</name>
</gene>
<evidence type="ECO:0000256" key="2">
    <source>
        <dbReference type="PIRSR" id="PIRSR601461-1"/>
    </source>
</evidence>
<name>A0ABD1PV00_9LAMI</name>
<feature type="compositionally biased region" description="Basic and acidic residues" evidence="3">
    <location>
        <begin position="381"/>
        <end position="392"/>
    </location>
</feature>
<keyword evidence="6" id="KW-1185">Reference proteome</keyword>
<dbReference type="InterPro" id="IPR032861">
    <property type="entry name" value="TAXi_N"/>
</dbReference>
<protein>
    <submittedName>
        <fullName evidence="5">Peptidase A1 domain-containing protein</fullName>
    </submittedName>
</protein>
<dbReference type="SUPFAM" id="SSF50630">
    <property type="entry name" value="Acid proteases"/>
    <property type="match status" value="1"/>
</dbReference>
<comment type="caution">
    <text evidence="5">The sequence shown here is derived from an EMBL/GenBank/DDBJ whole genome shotgun (WGS) entry which is preliminary data.</text>
</comment>
<comment type="similarity">
    <text evidence="1">Belongs to the peptidase A1 family.</text>
</comment>
<proteinExistence type="inferred from homology"/>
<dbReference type="Proteomes" id="UP001604277">
    <property type="component" value="Unassembled WGS sequence"/>
</dbReference>
<organism evidence="5 6">
    <name type="scientific">Forsythia ovata</name>
    <dbReference type="NCBI Taxonomy" id="205694"/>
    <lineage>
        <taxon>Eukaryota</taxon>
        <taxon>Viridiplantae</taxon>
        <taxon>Streptophyta</taxon>
        <taxon>Embryophyta</taxon>
        <taxon>Tracheophyta</taxon>
        <taxon>Spermatophyta</taxon>
        <taxon>Magnoliopsida</taxon>
        <taxon>eudicotyledons</taxon>
        <taxon>Gunneridae</taxon>
        <taxon>Pentapetalae</taxon>
        <taxon>asterids</taxon>
        <taxon>lamiids</taxon>
        <taxon>Lamiales</taxon>
        <taxon>Oleaceae</taxon>
        <taxon>Forsythieae</taxon>
        <taxon>Forsythia</taxon>
    </lineage>
</organism>